<feature type="domain" description="Zn(2)-C6 fungal-type" evidence="9">
    <location>
        <begin position="15"/>
        <end position="45"/>
    </location>
</feature>
<gene>
    <name evidence="10" type="ORF">NA57DRAFT_76169</name>
</gene>
<dbReference type="InterPro" id="IPR001138">
    <property type="entry name" value="Zn2Cys6_DnaBD"/>
</dbReference>
<evidence type="ECO:0000256" key="7">
    <source>
        <dbReference type="ARBA" id="ARBA00023242"/>
    </source>
</evidence>
<name>A0A9P4M6J1_9PEZI</name>
<dbReference type="InterPro" id="IPR051615">
    <property type="entry name" value="Transcr_Regulatory_Elem"/>
</dbReference>
<evidence type="ECO:0000313" key="11">
    <source>
        <dbReference type="Proteomes" id="UP000799772"/>
    </source>
</evidence>
<keyword evidence="11" id="KW-1185">Reference proteome</keyword>
<dbReference type="GO" id="GO:0008270">
    <property type="term" value="F:zinc ion binding"/>
    <property type="evidence" value="ECO:0007669"/>
    <property type="project" value="InterPro"/>
</dbReference>
<proteinExistence type="predicted"/>
<reference evidence="10" key="1">
    <citation type="journal article" date="2020" name="Stud. Mycol.">
        <title>101 Dothideomycetes genomes: a test case for predicting lifestyles and emergence of pathogens.</title>
        <authorList>
            <person name="Haridas S."/>
            <person name="Albert R."/>
            <person name="Binder M."/>
            <person name="Bloem J."/>
            <person name="Labutti K."/>
            <person name="Salamov A."/>
            <person name="Andreopoulos B."/>
            <person name="Baker S."/>
            <person name="Barry K."/>
            <person name="Bills G."/>
            <person name="Bluhm B."/>
            <person name="Cannon C."/>
            <person name="Castanera R."/>
            <person name="Culley D."/>
            <person name="Daum C."/>
            <person name="Ezra D."/>
            <person name="Gonzalez J."/>
            <person name="Henrissat B."/>
            <person name="Kuo A."/>
            <person name="Liang C."/>
            <person name="Lipzen A."/>
            <person name="Lutzoni F."/>
            <person name="Magnuson J."/>
            <person name="Mondo S."/>
            <person name="Nolan M."/>
            <person name="Ohm R."/>
            <person name="Pangilinan J."/>
            <person name="Park H.-J."/>
            <person name="Ramirez L."/>
            <person name="Alfaro M."/>
            <person name="Sun H."/>
            <person name="Tritt A."/>
            <person name="Yoshinaga Y."/>
            <person name="Zwiers L.-H."/>
            <person name="Turgeon B."/>
            <person name="Goodwin S."/>
            <person name="Spatafora J."/>
            <person name="Crous P."/>
            <person name="Grigoriev I."/>
        </authorList>
    </citation>
    <scope>NUCLEOTIDE SEQUENCE</scope>
    <source>
        <strain evidence="10">CBS 133067</strain>
    </source>
</reference>
<evidence type="ECO:0000256" key="5">
    <source>
        <dbReference type="ARBA" id="ARBA00023125"/>
    </source>
</evidence>
<dbReference type="SUPFAM" id="SSF57701">
    <property type="entry name" value="Zn2/Cys6 DNA-binding domain"/>
    <property type="match status" value="1"/>
</dbReference>
<evidence type="ECO:0000256" key="3">
    <source>
        <dbReference type="ARBA" id="ARBA00022833"/>
    </source>
</evidence>
<evidence type="ECO:0000256" key="1">
    <source>
        <dbReference type="ARBA" id="ARBA00004123"/>
    </source>
</evidence>
<keyword evidence="3" id="KW-0862">Zinc</keyword>
<accession>A0A9P4M6J1</accession>
<keyword evidence="4" id="KW-0805">Transcription regulation</keyword>
<dbReference type="CDD" id="cd00067">
    <property type="entry name" value="GAL4"/>
    <property type="match status" value="1"/>
</dbReference>
<dbReference type="PROSITE" id="PS00463">
    <property type="entry name" value="ZN2_CY6_FUNGAL_1"/>
    <property type="match status" value="1"/>
</dbReference>
<keyword evidence="5" id="KW-0238">DNA-binding</keyword>
<dbReference type="EMBL" id="ML978126">
    <property type="protein sequence ID" value="KAF2098935.1"/>
    <property type="molecule type" value="Genomic_DNA"/>
</dbReference>
<evidence type="ECO:0000256" key="4">
    <source>
        <dbReference type="ARBA" id="ARBA00023015"/>
    </source>
</evidence>
<dbReference type="GO" id="GO:0005634">
    <property type="term" value="C:nucleus"/>
    <property type="evidence" value="ECO:0007669"/>
    <property type="project" value="UniProtKB-SubCell"/>
</dbReference>
<keyword evidence="6" id="KW-0804">Transcription</keyword>
<feature type="region of interest" description="Disordered" evidence="8">
    <location>
        <begin position="138"/>
        <end position="165"/>
    </location>
</feature>
<dbReference type="Proteomes" id="UP000799772">
    <property type="component" value="Unassembled WGS sequence"/>
</dbReference>
<dbReference type="PANTHER" id="PTHR31313:SF81">
    <property type="entry name" value="TY1 ENHANCER ACTIVATOR"/>
    <property type="match status" value="1"/>
</dbReference>
<keyword evidence="7" id="KW-0539">Nucleus</keyword>
<evidence type="ECO:0000256" key="6">
    <source>
        <dbReference type="ARBA" id="ARBA00023163"/>
    </source>
</evidence>
<dbReference type="Pfam" id="PF00172">
    <property type="entry name" value="Zn_clus"/>
    <property type="match status" value="1"/>
</dbReference>
<dbReference type="AlphaFoldDB" id="A0A9P4M6J1"/>
<evidence type="ECO:0000256" key="8">
    <source>
        <dbReference type="SAM" id="MobiDB-lite"/>
    </source>
</evidence>
<dbReference type="InterPro" id="IPR036864">
    <property type="entry name" value="Zn2-C6_fun-type_DNA-bd_sf"/>
</dbReference>
<evidence type="ECO:0000256" key="2">
    <source>
        <dbReference type="ARBA" id="ARBA00022723"/>
    </source>
</evidence>
<dbReference type="OrthoDB" id="3862662at2759"/>
<dbReference type="GO" id="GO:0003677">
    <property type="term" value="F:DNA binding"/>
    <property type="evidence" value="ECO:0007669"/>
    <property type="project" value="UniProtKB-KW"/>
</dbReference>
<dbReference type="Gene3D" id="4.10.240.10">
    <property type="entry name" value="Zn(2)-C6 fungal-type DNA-binding domain"/>
    <property type="match status" value="1"/>
</dbReference>
<protein>
    <recommendedName>
        <fullName evidence="9">Zn(2)-C6 fungal-type domain-containing protein</fullName>
    </recommendedName>
</protein>
<sequence length="262" mass="28785">MSDELEEVTPLSTIACEPCRQKKCKCDRVIPVCSSCTSDPSKCWYSHGAKRGLPAGYLNSLEHRLTETEAALFHALNELYGEPTDAHGLPNLRDTLTQRVSSSKIDAVREWKSLPLETREDAHQWWLTRRSVFSQATSDLHMSSNDQPPTAKSQNGPGNSQPQKNMYQDWFTIPARTPNTESNAVETSQLPLPSASSDMDAQIEGWGNMPQAAADSISNTRFTTHAQIGASSRSPAQGGTPLADDGFVKAKALAEARKDTYF</sequence>
<dbReference type="PANTHER" id="PTHR31313">
    <property type="entry name" value="TY1 ENHANCER ACTIVATOR"/>
    <property type="match status" value="1"/>
</dbReference>
<dbReference type="PROSITE" id="PS50048">
    <property type="entry name" value="ZN2_CY6_FUNGAL_2"/>
    <property type="match status" value="1"/>
</dbReference>
<evidence type="ECO:0000259" key="9">
    <source>
        <dbReference type="PROSITE" id="PS50048"/>
    </source>
</evidence>
<evidence type="ECO:0000313" key="10">
    <source>
        <dbReference type="EMBL" id="KAF2098935.1"/>
    </source>
</evidence>
<dbReference type="GO" id="GO:0000981">
    <property type="term" value="F:DNA-binding transcription factor activity, RNA polymerase II-specific"/>
    <property type="evidence" value="ECO:0007669"/>
    <property type="project" value="InterPro"/>
</dbReference>
<keyword evidence="2" id="KW-0479">Metal-binding</keyword>
<comment type="subcellular location">
    <subcellularLocation>
        <location evidence="1">Nucleus</location>
    </subcellularLocation>
</comment>
<comment type="caution">
    <text evidence="10">The sequence shown here is derived from an EMBL/GenBank/DDBJ whole genome shotgun (WGS) entry which is preliminary data.</text>
</comment>
<organism evidence="10 11">
    <name type="scientific">Rhizodiscina lignyota</name>
    <dbReference type="NCBI Taxonomy" id="1504668"/>
    <lineage>
        <taxon>Eukaryota</taxon>
        <taxon>Fungi</taxon>
        <taxon>Dikarya</taxon>
        <taxon>Ascomycota</taxon>
        <taxon>Pezizomycotina</taxon>
        <taxon>Dothideomycetes</taxon>
        <taxon>Pleosporomycetidae</taxon>
        <taxon>Aulographales</taxon>
        <taxon>Rhizodiscinaceae</taxon>
        <taxon>Rhizodiscina</taxon>
    </lineage>
</organism>